<dbReference type="GO" id="GO:0032259">
    <property type="term" value="P:methylation"/>
    <property type="evidence" value="ECO:0007669"/>
    <property type="project" value="UniProtKB-KW"/>
</dbReference>
<keyword evidence="4" id="KW-0732">Signal</keyword>
<evidence type="ECO:0000313" key="6">
    <source>
        <dbReference type="Proteomes" id="UP000315010"/>
    </source>
</evidence>
<feature type="signal peptide" evidence="4">
    <location>
        <begin position="1"/>
        <end position="27"/>
    </location>
</feature>
<keyword evidence="2 5" id="KW-0808">Transferase</keyword>
<gene>
    <name evidence="5" type="ORF">CA13_03060</name>
</gene>
<dbReference type="SUPFAM" id="SSF53335">
    <property type="entry name" value="S-adenosyl-L-methionine-dependent methyltransferases"/>
    <property type="match status" value="1"/>
</dbReference>
<evidence type="ECO:0000256" key="2">
    <source>
        <dbReference type="ARBA" id="ARBA00022679"/>
    </source>
</evidence>
<keyword evidence="3" id="KW-0949">S-adenosyl-L-methionine</keyword>
<protein>
    <submittedName>
        <fullName evidence="5">Putative O-methyltransferase</fullName>
        <ecNumber evidence="5">2.1.1.-</ecNumber>
    </submittedName>
</protein>
<name>A0A5C5YV33_9BACT</name>
<evidence type="ECO:0000256" key="1">
    <source>
        <dbReference type="ARBA" id="ARBA00022603"/>
    </source>
</evidence>
<evidence type="ECO:0000256" key="3">
    <source>
        <dbReference type="ARBA" id="ARBA00022691"/>
    </source>
</evidence>
<dbReference type="Proteomes" id="UP000315010">
    <property type="component" value="Unassembled WGS sequence"/>
</dbReference>
<dbReference type="OrthoDB" id="9799672at2"/>
<dbReference type="PANTHER" id="PTHR43167:SF1">
    <property type="entry name" value="PUTATIVE (AFU_ORTHOLOGUE AFUA_6G01830)-RELATED"/>
    <property type="match status" value="1"/>
</dbReference>
<dbReference type="AlphaFoldDB" id="A0A5C5YV33"/>
<dbReference type="InterPro" id="IPR029063">
    <property type="entry name" value="SAM-dependent_MTases_sf"/>
</dbReference>
<dbReference type="CDD" id="cd02440">
    <property type="entry name" value="AdoMet_MTases"/>
    <property type="match status" value="1"/>
</dbReference>
<dbReference type="PROSITE" id="PS51682">
    <property type="entry name" value="SAM_OMT_I"/>
    <property type="match status" value="1"/>
</dbReference>
<dbReference type="RefSeq" id="WP_146394066.1">
    <property type="nucleotide sequence ID" value="NZ_SJPJ01000001.1"/>
</dbReference>
<dbReference type="InterPro" id="IPR002935">
    <property type="entry name" value="SAM_O-MeTrfase"/>
</dbReference>
<accession>A0A5C5YV33</accession>
<dbReference type="EC" id="2.1.1.-" evidence="5"/>
<feature type="chain" id="PRO_5023097316" evidence="4">
    <location>
        <begin position="28"/>
        <end position="243"/>
    </location>
</feature>
<dbReference type="EMBL" id="SJPJ01000001">
    <property type="protein sequence ID" value="TWT78909.1"/>
    <property type="molecule type" value="Genomic_DNA"/>
</dbReference>
<dbReference type="GO" id="GO:0008171">
    <property type="term" value="F:O-methyltransferase activity"/>
    <property type="evidence" value="ECO:0007669"/>
    <property type="project" value="InterPro"/>
</dbReference>
<dbReference type="Pfam" id="PF01596">
    <property type="entry name" value="Methyltransf_3"/>
    <property type="match status" value="1"/>
</dbReference>
<sequence length="243" mass="26869" precursor="true">MIRSVDKLLMYVLSMAILGSPCAISYAAGESKPPLNRFPTAEEISRQILPQHPKARDAAEQKIIDVMDDMVANQARGMGNISPEDGRMMRMLTESVKAKKVVELGTSNGYSALWFSLAVRSTGGKVITHEIDPTRIKMAKANFERARVKELITLVEGDAHQTIRNLDGPIDVLLLDAEKEGFVDYLNQLLPKVRVGGLIIAHDSSGQADQLTDYFPAIINNDDLESVLIDASKWGMCITRKMR</sequence>
<comment type="caution">
    <text evidence="5">The sequence shown here is derived from an EMBL/GenBank/DDBJ whole genome shotgun (WGS) entry which is preliminary data.</text>
</comment>
<organism evidence="5 6">
    <name type="scientific">Novipirellula herctigrandis</name>
    <dbReference type="NCBI Taxonomy" id="2527986"/>
    <lineage>
        <taxon>Bacteria</taxon>
        <taxon>Pseudomonadati</taxon>
        <taxon>Planctomycetota</taxon>
        <taxon>Planctomycetia</taxon>
        <taxon>Pirellulales</taxon>
        <taxon>Pirellulaceae</taxon>
        <taxon>Novipirellula</taxon>
    </lineage>
</organism>
<keyword evidence="6" id="KW-1185">Reference proteome</keyword>
<reference evidence="5 6" key="1">
    <citation type="submission" date="2019-02" db="EMBL/GenBank/DDBJ databases">
        <title>Deep-cultivation of Planctomycetes and their phenomic and genomic characterization uncovers novel biology.</title>
        <authorList>
            <person name="Wiegand S."/>
            <person name="Jogler M."/>
            <person name="Boedeker C."/>
            <person name="Pinto D."/>
            <person name="Vollmers J."/>
            <person name="Rivas-Marin E."/>
            <person name="Kohn T."/>
            <person name="Peeters S.H."/>
            <person name="Heuer A."/>
            <person name="Rast P."/>
            <person name="Oberbeckmann S."/>
            <person name="Bunk B."/>
            <person name="Jeske O."/>
            <person name="Meyerdierks A."/>
            <person name="Storesund J.E."/>
            <person name="Kallscheuer N."/>
            <person name="Luecker S."/>
            <person name="Lage O.M."/>
            <person name="Pohl T."/>
            <person name="Merkel B.J."/>
            <person name="Hornburger P."/>
            <person name="Mueller R.-W."/>
            <person name="Bruemmer F."/>
            <person name="Labrenz M."/>
            <person name="Spormann A.M."/>
            <person name="Op Den Camp H."/>
            <person name="Overmann J."/>
            <person name="Amann R."/>
            <person name="Jetten M.S.M."/>
            <person name="Mascher T."/>
            <person name="Medema M.H."/>
            <person name="Devos D.P."/>
            <person name="Kaster A.-K."/>
            <person name="Ovreas L."/>
            <person name="Rohde M."/>
            <person name="Galperin M.Y."/>
            <person name="Jogler C."/>
        </authorList>
    </citation>
    <scope>NUCLEOTIDE SEQUENCE [LARGE SCALE GENOMIC DNA]</scope>
    <source>
        <strain evidence="5 6">CA13</strain>
    </source>
</reference>
<dbReference type="Gene3D" id="3.40.50.150">
    <property type="entry name" value="Vaccinia Virus protein VP39"/>
    <property type="match status" value="1"/>
</dbReference>
<dbReference type="PANTHER" id="PTHR43167">
    <property type="entry name" value="PUTATIVE (AFU_ORTHOLOGUE AFUA_6G01830)-RELATED"/>
    <property type="match status" value="1"/>
</dbReference>
<evidence type="ECO:0000313" key="5">
    <source>
        <dbReference type="EMBL" id="TWT78909.1"/>
    </source>
</evidence>
<evidence type="ECO:0000256" key="4">
    <source>
        <dbReference type="SAM" id="SignalP"/>
    </source>
</evidence>
<keyword evidence="1 5" id="KW-0489">Methyltransferase</keyword>
<proteinExistence type="predicted"/>